<evidence type="ECO:0000313" key="2">
    <source>
        <dbReference type="EMBL" id="CUB02888.1"/>
    </source>
</evidence>
<keyword evidence="3" id="KW-1185">Reference proteome</keyword>
<gene>
    <name evidence="2" type="ORF">Ga0061065_102226</name>
</gene>
<feature type="region of interest" description="Disordered" evidence="1">
    <location>
        <begin position="26"/>
        <end position="51"/>
    </location>
</feature>
<accession>A0A0K6IIF8</accession>
<sequence>MSLNSIDSRMMTVGFEGSTLASTQSIDVGQAKNSESTSEVTQTAEQENVNSLEDSSVVLQKAVEDINAMVESKNRQLRFSVDDSSGKPVITVLDSESEDVIREIPSEEVRRLAARIQDLQSEIGMATGLLVDSRV</sequence>
<dbReference type="EMBL" id="CYHG01000002">
    <property type="protein sequence ID" value="CUB02888.1"/>
    <property type="molecule type" value="Genomic_DNA"/>
</dbReference>
<dbReference type="PANTHER" id="PTHR37166">
    <property type="entry name" value="PROTEIN FLAG"/>
    <property type="match status" value="1"/>
</dbReference>
<evidence type="ECO:0000313" key="3">
    <source>
        <dbReference type="Proteomes" id="UP000182769"/>
    </source>
</evidence>
<dbReference type="SUPFAM" id="SSF160214">
    <property type="entry name" value="FlaG-like"/>
    <property type="match status" value="1"/>
</dbReference>
<dbReference type="InterPro" id="IPR005186">
    <property type="entry name" value="FlaG"/>
</dbReference>
<proteinExistence type="predicted"/>
<dbReference type="STRING" id="1137284.GCA_001418205_00731"/>
<name>A0A0K6IIF8_9GAMM</name>
<dbReference type="Pfam" id="PF03646">
    <property type="entry name" value="FlaG"/>
    <property type="match status" value="1"/>
</dbReference>
<evidence type="ECO:0000256" key="1">
    <source>
        <dbReference type="SAM" id="MobiDB-lite"/>
    </source>
</evidence>
<dbReference type="PANTHER" id="PTHR37166:SF1">
    <property type="entry name" value="PROTEIN FLAG"/>
    <property type="match status" value="1"/>
</dbReference>
<dbReference type="Gene3D" id="3.30.160.170">
    <property type="entry name" value="FlaG-like"/>
    <property type="match status" value="1"/>
</dbReference>
<dbReference type="OrthoDB" id="5741693at2"/>
<dbReference type="Proteomes" id="UP000182769">
    <property type="component" value="Unassembled WGS sequence"/>
</dbReference>
<dbReference type="InterPro" id="IPR035924">
    <property type="entry name" value="FlaG-like_sf"/>
</dbReference>
<reference evidence="3" key="1">
    <citation type="submission" date="2015-08" db="EMBL/GenBank/DDBJ databases">
        <authorList>
            <person name="Varghese N."/>
        </authorList>
    </citation>
    <scope>NUCLEOTIDE SEQUENCE [LARGE SCALE GENOMIC DNA]</scope>
    <source>
        <strain evidence="3">JCM 18476</strain>
    </source>
</reference>
<organism evidence="2 3">
    <name type="scientific">Marinomonas fungiae</name>
    <dbReference type="NCBI Taxonomy" id="1137284"/>
    <lineage>
        <taxon>Bacteria</taxon>
        <taxon>Pseudomonadati</taxon>
        <taxon>Pseudomonadota</taxon>
        <taxon>Gammaproteobacteria</taxon>
        <taxon>Oceanospirillales</taxon>
        <taxon>Oceanospirillaceae</taxon>
        <taxon>Marinomonas</taxon>
    </lineage>
</organism>
<protein>
    <submittedName>
        <fullName evidence="2">Uncharacterized conserved protein, FlaG/YvyC family</fullName>
    </submittedName>
</protein>
<dbReference type="AlphaFoldDB" id="A0A0K6IIF8"/>
<dbReference type="RefSeq" id="WP_055461857.1">
    <property type="nucleotide sequence ID" value="NZ_CYHG01000002.1"/>
</dbReference>